<dbReference type="GO" id="GO:0000976">
    <property type="term" value="F:transcription cis-regulatory region binding"/>
    <property type="evidence" value="ECO:0007669"/>
    <property type="project" value="TreeGrafter"/>
</dbReference>
<dbReference type="Pfam" id="PF22604">
    <property type="entry name" value="TetR_HI_0893_C"/>
    <property type="match status" value="1"/>
</dbReference>
<dbReference type="PANTHER" id="PTHR30055">
    <property type="entry name" value="HTH-TYPE TRANSCRIPTIONAL REGULATOR RUTR"/>
    <property type="match status" value="1"/>
</dbReference>
<organism evidence="4 5">
    <name type="scientific">Gelidibacter algens</name>
    <dbReference type="NCBI Taxonomy" id="49280"/>
    <lineage>
        <taxon>Bacteria</taxon>
        <taxon>Pseudomonadati</taxon>
        <taxon>Bacteroidota</taxon>
        <taxon>Flavobacteriia</taxon>
        <taxon>Flavobacteriales</taxon>
        <taxon>Flavobacteriaceae</taxon>
        <taxon>Gelidibacter</taxon>
    </lineage>
</organism>
<dbReference type="InterPro" id="IPR001647">
    <property type="entry name" value="HTH_TetR"/>
</dbReference>
<dbReference type="Gene3D" id="1.10.357.10">
    <property type="entry name" value="Tetracycline Repressor, domain 2"/>
    <property type="match status" value="1"/>
</dbReference>
<dbReference type="EMBL" id="QLLQ01000002">
    <property type="protein sequence ID" value="RAJ26723.1"/>
    <property type="molecule type" value="Genomic_DNA"/>
</dbReference>
<name>A0A327SGD8_9FLAO</name>
<gene>
    <name evidence="4" type="ORF">LX77_00978</name>
</gene>
<keyword evidence="5" id="KW-1185">Reference proteome</keyword>
<feature type="DNA-binding region" description="H-T-H motif" evidence="2">
    <location>
        <begin position="103"/>
        <end position="122"/>
    </location>
</feature>
<keyword evidence="1 2" id="KW-0238">DNA-binding</keyword>
<feature type="domain" description="HTH tetR-type" evidence="3">
    <location>
        <begin position="80"/>
        <end position="140"/>
    </location>
</feature>
<proteinExistence type="predicted"/>
<dbReference type="Proteomes" id="UP000248987">
    <property type="component" value="Unassembled WGS sequence"/>
</dbReference>
<dbReference type="InterPro" id="IPR009057">
    <property type="entry name" value="Homeodomain-like_sf"/>
</dbReference>
<dbReference type="PRINTS" id="PR00455">
    <property type="entry name" value="HTHTETR"/>
</dbReference>
<reference evidence="4 5" key="1">
    <citation type="submission" date="2018-06" db="EMBL/GenBank/DDBJ databases">
        <title>Genomic Encyclopedia of Archaeal and Bacterial Type Strains, Phase II (KMG-II): from individual species to whole genera.</title>
        <authorList>
            <person name="Goeker M."/>
        </authorList>
    </citation>
    <scope>NUCLEOTIDE SEQUENCE [LARGE SCALE GENOMIC DNA]</scope>
    <source>
        <strain evidence="4 5">DSM 12408</strain>
    </source>
</reference>
<dbReference type="PROSITE" id="PS50977">
    <property type="entry name" value="HTH_TETR_2"/>
    <property type="match status" value="1"/>
</dbReference>
<comment type="caution">
    <text evidence="4">The sequence shown here is derived from an EMBL/GenBank/DDBJ whole genome shotgun (WGS) entry which is preliminary data.</text>
</comment>
<evidence type="ECO:0000256" key="1">
    <source>
        <dbReference type="ARBA" id="ARBA00023125"/>
    </source>
</evidence>
<evidence type="ECO:0000256" key="2">
    <source>
        <dbReference type="PROSITE-ProRule" id="PRU00335"/>
    </source>
</evidence>
<dbReference type="InterPro" id="IPR054422">
    <property type="entry name" value="TetR-like_HI_0893_C"/>
</dbReference>
<dbReference type="InterPro" id="IPR050109">
    <property type="entry name" value="HTH-type_TetR-like_transc_reg"/>
</dbReference>
<evidence type="ECO:0000313" key="5">
    <source>
        <dbReference type="Proteomes" id="UP000248987"/>
    </source>
</evidence>
<dbReference type="SUPFAM" id="SSF46689">
    <property type="entry name" value="Homeodomain-like"/>
    <property type="match status" value="1"/>
</dbReference>
<dbReference type="Pfam" id="PF00440">
    <property type="entry name" value="TetR_N"/>
    <property type="match status" value="1"/>
</dbReference>
<evidence type="ECO:0000259" key="3">
    <source>
        <dbReference type="PROSITE" id="PS50977"/>
    </source>
</evidence>
<sequence>MKGASIVTQWVSAAFIFEHIYGTAFNFYNDKIWDLHISEYTLAFFNTSSYKVLLKKRMNVHFYIYLYQKKSNMAKLQKSIDKRNALIKATIGLVINNGFHATPMSKIAKMAEVSPATIYLYFENKQDLVNKTYIEVKADYTKYAFATFDETMSVEEGFETIWKRIAAFKLKECENAMFLAQCDNAPMIDAPIRQEGIKHLQPLLDLWERGKTEGIIKPISDYLLYAYTITPLSFLMISQNRGDFKLDETHLEEAYQSAWSSIKTSK</sequence>
<protein>
    <submittedName>
        <fullName evidence="4">TetR family transcriptional regulator</fullName>
    </submittedName>
</protein>
<dbReference type="GO" id="GO:0003700">
    <property type="term" value="F:DNA-binding transcription factor activity"/>
    <property type="evidence" value="ECO:0007669"/>
    <property type="project" value="TreeGrafter"/>
</dbReference>
<dbReference type="PANTHER" id="PTHR30055:SF207">
    <property type="entry name" value="HTH-TYPE TRANSCRIPTIONAL REPRESSOR FATR"/>
    <property type="match status" value="1"/>
</dbReference>
<dbReference type="AlphaFoldDB" id="A0A327SGD8"/>
<evidence type="ECO:0000313" key="4">
    <source>
        <dbReference type="EMBL" id="RAJ26723.1"/>
    </source>
</evidence>
<accession>A0A327SGD8</accession>